<evidence type="ECO:0000313" key="3">
    <source>
        <dbReference type="Proteomes" id="UP000254209"/>
    </source>
</evidence>
<evidence type="ECO:0000313" key="2">
    <source>
        <dbReference type="EMBL" id="SSY70117.1"/>
    </source>
</evidence>
<gene>
    <name evidence="2" type="ORF">NCTC10283_00181</name>
</gene>
<proteinExistence type="predicted"/>
<keyword evidence="3" id="KW-1185">Reference proteome</keyword>
<dbReference type="EMBL" id="UFSO01000002">
    <property type="protein sequence ID" value="SSY70117.1"/>
    <property type="molecule type" value="Genomic_DNA"/>
</dbReference>
<name>A0A376BK20_9NEIS</name>
<feature type="chain" id="PRO_5017069202" evidence="1">
    <location>
        <begin position="25"/>
        <end position="162"/>
    </location>
</feature>
<keyword evidence="1" id="KW-0732">Signal</keyword>
<dbReference type="Proteomes" id="UP000254209">
    <property type="component" value="Unassembled WGS sequence"/>
</dbReference>
<dbReference type="RefSeq" id="WP_034293674.1">
    <property type="nucleotide sequence ID" value="NZ_CP091519.2"/>
</dbReference>
<evidence type="ECO:0000256" key="1">
    <source>
        <dbReference type="SAM" id="SignalP"/>
    </source>
</evidence>
<organism evidence="2 3">
    <name type="scientific">Alysiella crassa</name>
    <dbReference type="NCBI Taxonomy" id="153491"/>
    <lineage>
        <taxon>Bacteria</taxon>
        <taxon>Pseudomonadati</taxon>
        <taxon>Pseudomonadota</taxon>
        <taxon>Betaproteobacteria</taxon>
        <taxon>Neisseriales</taxon>
        <taxon>Neisseriaceae</taxon>
        <taxon>Alysiella</taxon>
    </lineage>
</organism>
<protein>
    <submittedName>
        <fullName evidence="2">Uncharacterized protein</fullName>
    </submittedName>
</protein>
<dbReference type="AlphaFoldDB" id="A0A376BK20"/>
<feature type="signal peptide" evidence="1">
    <location>
        <begin position="1"/>
        <end position="24"/>
    </location>
</feature>
<reference evidence="2 3" key="1">
    <citation type="submission" date="2018-06" db="EMBL/GenBank/DDBJ databases">
        <authorList>
            <consortium name="Pathogen Informatics"/>
            <person name="Doyle S."/>
        </authorList>
    </citation>
    <scope>NUCLEOTIDE SEQUENCE [LARGE SCALE GENOMIC DNA]</scope>
    <source>
        <strain evidence="2 3">NCTC10283</strain>
    </source>
</reference>
<accession>A0A376BK20</accession>
<sequence>MKNSFKTKCFIILLTACFSQISLAEQTIPTTTARLVDKNKTFTTWYATHIFGAGIDFRLKPLTAPLAYQWSVIYEYGLGVPKNLVVAQALHLYSQKVKIYQMDKRVALFVPPLPDLDNLSEAELSAAQTLADKMWAISQDKNPDKYIPKQSKILALLKEYTQ</sequence>